<evidence type="ECO:0000313" key="3">
    <source>
        <dbReference type="Proteomes" id="UP001589890"/>
    </source>
</evidence>
<evidence type="ECO:0000313" key="2">
    <source>
        <dbReference type="EMBL" id="MFC0624241.1"/>
    </source>
</evidence>
<proteinExistence type="predicted"/>
<accession>A0ABV6QHX3</accession>
<evidence type="ECO:0008006" key="4">
    <source>
        <dbReference type="Google" id="ProtNLM"/>
    </source>
</evidence>
<keyword evidence="3" id="KW-1185">Reference proteome</keyword>
<reference evidence="2 3" key="1">
    <citation type="submission" date="2024-09" db="EMBL/GenBank/DDBJ databases">
        <authorList>
            <person name="Sun Q."/>
            <person name="Mori K."/>
        </authorList>
    </citation>
    <scope>NUCLEOTIDE SEQUENCE [LARGE SCALE GENOMIC DNA]</scope>
    <source>
        <strain evidence="2 3">CGMCC 1.15906</strain>
    </source>
</reference>
<protein>
    <recommendedName>
        <fullName evidence="4">DUF308 domain-containing protein</fullName>
    </recommendedName>
</protein>
<keyword evidence="1" id="KW-0472">Membrane</keyword>
<feature type="transmembrane region" description="Helical" evidence="1">
    <location>
        <begin position="12"/>
        <end position="31"/>
    </location>
</feature>
<evidence type="ECO:0000256" key="1">
    <source>
        <dbReference type="SAM" id="Phobius"/>
    </source>
</evidence>
<organism evidence="2 3">
    <name type="scientific">Kribbella deserti</name>
    <dbReference type="NCBI Taxonomy" id="1926257"/>
    <lineage>
        <taxon>Bacteria</taxon>
        <taxon>Bacillati</taxon>
        <taxon>Actinomycetota</taxon>
        <taxon>Actinomycetes</taxon>
        <taxon>Propionibacteriales</taxon>
        <taxon>Kribbellaceae</taxon>
        <taxon>Kribbella</taxon>
    </lineage>
</organism>
<dbReference type="Proteomes" id="UP001589890">
    <property type="component" value="Unassembled WGS sequence"/>
</dbReference>
<keyword evidence="1" id="KW-1133">Transmembrane helix</keyword>
<dbReference type="RefSeq" id="WP_380045281.1">
    <property type="nucleotide sequence ID" value="NZ_JBHLTC010000010.1"/>
</dbReference>
<feature type="transmembrane region" description="Helical" evidence="1">
    <location>
        <begin position="37"/>
        <end position="56"/>
    </location>
</feature>
<sequence length="67" mass="6987">MSGSDASGETWLVLGSAVITLAVIVLIVAPANPMVGGAFLGAGAGLLLFGVLRAWLDRERKQVTRRH</sequence>
<keyword evidence="1" id="KW-0812">Transmembrane</keyword>
<dbReference type="EMBL" id="JBHLTC010000010">
    <property type="protein sequence ID" value="MFC0624241.1"/>
    <property type="molecule type" value="Genomic_DNA"/>
</dbReference>
<gene>
    <name evidence="2" type="ORF">ACFFGN_09215</name>
</gene>
<name>A0ABV6QHX3_9ACTN</name>
<comment type="caution">
    <text evidence="2">The sequence shown here is derived from an EMBL/GenBank/DDBJ whole genome shotgun (WGS) entry which is preliminary data.</text>
</comment>